<dbReference type="RefSeq" id="XP_016606746.1">
    <property type="nucleotide sequence ID" value="XM_016754597.1"/>
</dbReference>
<dbReference type="eggNOG" id="KOG2106">
    <property type="taxonomic scope" value="Eukaryota"/>
</dbReference>
<dbReference type="InParanoid" id="A0A0L0HCM0"/>
<dbReference type="InterPro" id="IPR036322">
    <property type="entry name" value="WD40_repeat_dom_sf"/>
</dbReference>
<dbReference type="PANTHER" id="PTHR13720:SF33">
    <property type="entry name" value="HELP DOMAIN-CONTAINING PROTEIN"/>
    <property type="match status" value="1"/>
</dbReference>
<proteinExistence type="predicted"/>
<feature type="domain" description="EML-like second beta-propeller" evidence="4">
    <location>
        <begin position="543"/>
        <end position="734"/>
    </location>
</feature>
<protein>
    <recommendedName>
        <fullName evidence="4">EML-like second beta-propeller domain-containing protein</fullName>
    </recommendedName>
</protein>
<dbReference type="GO" id="GO:0005929">
    <property type="term" value="C:cilium"/>
    <property type="evidence" value="ECO:0007669"/>
    <property type="project" value="UniProtKB-ARBA"/>
</dbReference>
<reference evidence="5 6" key="1">
    <citation type="submission" date="2009-08" db="EMBL/GenBank/DDBJ databases">
        <title>The Genome Sequence of Spizellomyces punctatus strain DAOM BR117.</title>
        <authorList>
            <consortium name="The Broad Institute Genome Sequencing Platform"/>
            <person name="Russ C."/>
            <person name="Cuomo C."/>
            <person name="Shea T."/>
            <person name="Young S.K."/>
            <person name="Zeng Q."/>
            <person name="Koehrsen M."/>
            <person name="Haas B."/>
            <person name="Borodovsky M."/>
            <person name="Guigo R."/>
            <person name="Alvarado L."/>
            <person name="Berlin A."/>
            <person name="Bochicchio J."/>
            <person name="Borenstein D."/>
            <person name="Chapman S."/>
            <person name="Chen Z."/>
            <person name="Engels R."/>
            <person name="Freedman E."/>
            <person name="Gellesch M."/>
            <person name="Goldberg J."/>
            <person name="Griggs A."/>
            <person name="Gujja S."/>
            <person name="Heiman D."/>
            <person name="Hepburn T."/>
            <person name="Howarth C."/>
            <person name="Jen D."/>
            <person name="Larson L."/>
            <person name="Lewis B."/>
            <person name="Mehta T."/>
            <person name="Park D."/>
            <person name="Pearson M."/>
            <person name="Roberts A."/>
            <person name="Saif S."/>
            <person name="Shenoy N."/>
            <person name="Sisk P."/>
            <person name="Stolte C."/>
            <person name="Sykes S."/>
            <person name="Thomson T."/>
            <person name="Walk T."/>
            <person name="White J."/>
            <person name="Yandava C."/>
            <person name="Burger G."/>
            <person name="Gray M.W."/>
            <person name="Holland P.W.H."/>
            <person name="King N."/>
            <person name="Lang F.B.F."/>
            <person name="Roger A.J."/>
            <person name="Ruiz-Trillo I."/>
            <person name="Lander E."/>
            <person name="Nusbaum C."/>
        </authorList>
    </citation>
    <scope>NUCLEOTIDE SEQUENCE [LARGE SCALE GENOMIC DNA]</scope>
    <source>
        <strain evidence="5 6">DAOM BR117</strain>
    </source>
</reference>
<accession>A0A0L0HCM0</accession>
<evidence type="ECO:0000259" key="4">
    <source>
        <dbReference type="Pfam" id="PF23414"/>
    </source>
</evidence>
<dbReference type="InterPro" id="IPR001680">
    <property type="entry name" value="WD40_rpt"/>
</dbReference>
<dbReference type="Pfam" id="PF23414">
    <property type="entry name" value="Beta-prop_EML_2"/>
    <property type="match status" value="1"/>
</dbReference>
<dbReference type="PROSITE" id="PS00678">
    <property type="entry name" value="WD_REPEATS_1"/>
    <property type="match status" value="1"/>
</dbReference>
<dbReference type="GeneID" id="27689694"/>
<sequence>MVNFCGCFPKTGRQRRRTVPVSDPANVVLKQKAQAALEEPQSPSVGINWQGENPLDIEREFPTTLDTQRWLDEFRQQSNLAFLQHIEGPSSYTAEPAAVPNHALVLDHVYGYSTATQRSNYLYLYPPTTQSQPVTIYPAGNTIVITQMPQQVESPIRTVFAQHVNAITSLCVHPDGGIAASAELGPKPVITVWTLRNSVSAATTNSASIPRRPKSPGSKLSLLGVQLDDDTDVVKLAVITLPSDIVHVPSLAFSKDGVYLLIAGNREDDAEVTAFDWRKVDTSNSEFSTPVARAICPSRLFSIIPHPWSRRDFITTGVNHLGFWTIDVSMLSGAASLSHKEGLVNEPGLLEGSRKAVPQLCSRPTFLCATFTKHRILVTGGLNGDIVFWRMGKVDVTCRRIHKGPVLSLTALPLPAQSFLSGGGDSRIILWNDSLQPVSEISFAEQSSIRSLDGGGCGGLWFGWGQALRRRASRALGRGSALRPEGIPYRYGSGTVNDGAGYVTKALVGCGDGSLWEAGFRSDGSAVRTLLQESHSTANNSQLWGLATHPTDAALLLTASDDGFLRLWNVESHVLVVKRSLNTKLRSCAWAPNGSQIAVGTDDGVVHILTADIHGTTNVIRQRRDTIHDLKYSPDGNYLAVSCHEGIIDIYAVAGADVGYQRIMCCRGHSSFVTGVDWSTDSVRLQSNSGNSEVMFWTMTSKTPPLPIPFCDVEWATTTCPLTWGTKGVYSHGDRAIQEKVGTLDPIKQKIWLSRVLGSSELRNALYETHGCILGLREVICSTRGVPADQTSAKPVLLVGTSRGDLHLLQYPAHQTEAPAYTWTSHAGPVGRVALSCDGRWAFSIGARDGCLMQHKIVSNTSITRHGISADMWKKSVMNL</sequence>
<evidence type="ECO:0000313" key="5">
    <source>
        <dbReference type="EMBL" id="KNC98706.1"/>
    </source>
</evidence>
<dbReference type="AlphaFoldDB" id="A0A0L0HCM0"/>
<keyword evidence="6" id="KW-1185">Reference proteome</keyword>
<dbReference type="OMA" id="DIQWFTH"/>
<evidence type="ECO:0000256" key="1">
    <source>
        <dbReference type="ARBA" id="ARBA00022574"/>
    </source>
</evidence>
<dbReference type="GO" id="GO:0008017">
    <property type="term" value="F:microtubule binding"/>
    <property type="evidence" value="ECO:0007669"/>
    <property type="project" value="TreeGrafter"/>
</dbReference>
<gene>
    <name evidence="5" type="ORF">SPPG_06384</name>
</gene>
<dbReference type="Proteomes" id="UP000053201">
    <property type="component" value="Unassembled WGS sequence"/>
</dbReference>
<feature type="repeat" description="WD" evidence="3">
    <location>
        <begin position="536"/>
        <end position="578"/>
    </location>
</feature>
<dbReference type="OrthoDB" id="10251741at2759"/>
<dbReference type="SUPFAM" id="SSF50978">
    <property type="entry name" value="WD40 repeat-like"/>
    <property type="match status" value="2"/>
</dbReference>
<name>A0A0L0HCM0_SPIPD</name>
<evidence type="ECO:0000313" key="6">
    <source>
        <dbReference type="Proteomes" id="UP000053201"/>
    </source>
</evidence>
<dbReference type="InterPro" id="IPR055442">
    <property type="entry name" value="Beta-prop_EML-like_2nd"/>
</dbReference>
<evidence type="ECO:0000256" key="3">
    <source>
        <dbReference type="PROSITE-ProRule" id="PRU00221"/>
    </source>
</evidence>
<feature type="repeat" description="WD" evidence="3">
    <location>
        <begin position="666"/>
        <end position="701"/>
    </location>
</feature>
<evidence type="ECO:0000256" key="2">
    <source>
        <dbReference type="ARBA" id="ARBA00022737"/>
    </source>
</evidence>
<dbReference type="STRING" id="645134.A0A0L0HCM0"/>
<keyword evidence="1 3" id="KW-0853">WD repeat</keyword>
<dbReference type="PROSITE" id="PS50082">
    <property type="entry name" value="WD_REPEATS_2"/>
    <property type="match status" value="2"/>
</dbReference>
<dbReference type="InterPro" id="IPR019775">
    <property type="entry name" value="WD40_repeat_CS"/>
</dbReference>
<dbReference type="VEuPathDB" id="FungiDB:SPPG_06384"/>
<dbReference type="Gene3D" id="2.130.10.10">
    <property type="entry name" value="YVTN repeat-like/Quinoprotein amine dehydrogenase"/>
    <property type="match status" value="2"/>
</dbReference>
<organism evidence="5 6">
    <name type="scientific">Spizellomyces punctatus (strain DAOM BR117)</name>
    <dbReference type="NCBI Taxonomy" id="645134"/>
    <lineage>
        <taxon>Eukaryota</taxon>
        <taxon>Fungi</taxon>
        <taxon>Fungi incertae sedis</taxon>
        <taxon>Chytridiomycota</taxon>
        <taxon>Chytridiomycota incertae sedis</taxon>
        <taxon>Chytridiomycetes</taxon>
        <taxon>Spizellomycetales</taxon>
        <taxon>Spizellomycetaceae</taxon>
        <taxon>Spizellomyces</taxon>
    </lineage>
</organism>
<dbReference type="SMART" id="SM00320">
    <property type="entry name" value="WD40"/>
    <property type="match status" value="8"/>
</dbReference>
<dbReference type="InterPro" id="IPR050630">
    <property type="entry name" value="WD_repeat_EMAP"/>
</dbReference>
<dbReference type="InterPro" id="IPR015943">
    <property type="entry name" value="WD40/YVTN_repeat-like_dom_sf"/>
</dbReference>
<dbReference type="PANTHER" id="PTHR13720">
    <property type="entry name" value="WD-40 REPEAT PROTEIN"/>
    <property type="match status" value="1"/>
</dbReference>
<dbReference type="EMBL" id="KQ257460">
    <property type="protein sequence ID" value="KNC98706.1"/>
    <property type="molecule type" value="Genomic_DNA"/>
</dbReference>
<keyword evidence="2" id="KW-0677">Repeat</keyword>